<dbReference type="EMBL" id="ASSJ01000047">
    <property type="protein sequence ID" value="ERN41570.1"/>
    <property type="molecule type" value="Genomic_DNA"/>
</dbReference>
<dbReference type="PANTHER" id="PTHR43861:SF2">
    <property type="entry name" value="CARBOXY-S-ADENOSYL-L-METHIONINE SYNTHASE"/>
    <property type="match status" value="1"/>
</dbReference>
<keyword evidence="4" id="KW-1185">Reference proteome</keyword>
<dbReference type="GO" id="GO:0008168">
    <property type="term" value="F:methyltransferase activity"/>
    <property type="evidence" value="ECO:0007669"/>
    <property type="project" value="UniProtKB-KW"/>
</dbReference>
<dbReference type="GO" id="GO:0032259">
    <property type="term" value="P:methylation"/>
    <property type="evidence" value="ECO:0007669"/>
    <property type="project" value="UniProtKB-KW"/>
</dbReference>
<organism evidence="3 4">
    <name type="scientific">Rubidibacter lacunae KORDI 51-2</name>
    <dbReference type="NCBI Taxonomy" id="582515"/>
    <lineage>
        <taxon>Bacteria</taxon>
        <taxon>Bacillati</taxon>
        <taxon>Cyanobacteriota</taxon>
        <taxon>Cyanophyceae</taxon>
        <taxon>Oscillatoriophycideae</taxon>
        <taxon>Chroococcales</taxon>
        <taxon>Aphanothecaceae</taxon>
        <taxon>Rubidibacter</taxon>
    </lineage>
</organism>
<keyword evidence="1 3" id="KW-0808">Transferase</keyword>
<dbReference type="CDD" id="cd02440">
    <property type="entry name" value="AdoMet_MTases"/>
    <property type="match status" value="1"/>
</dbReference>
<reference evidence="3 4" key="1">
    <citation type="submission" date="2013-05" db="EMBL/GenBank/DDBJ databases">
        <title>Draft genome sequence of Rubidibacter lacunae KORDI 51-2.</title>
        <authorList>
            <person name="Choi D.H."/>
            <person name="Noh J.H."/>
            <person name="Kwon K.-K."/>
            <person name="Lee J.-H."/>
            <person name="Ryu J.-Y."/>
        </authorList>
    </citation>
    <scope>NUCLEOTIDE SEQUENCE [LARGE SCALE GENOMIC DNA]</scope>
    <source>
        <strain evidence="3 4">KORDI 51-2</strain>
    </source>
</reference>
<dbReference type="STRING" id="582515.KR51_00017890"/>
<evidence type="ECO:0000313" key="3">
    <source>
        <dbReference type="EMBL" id="ERN41570.1"/>
    </source>
</evidence>
<evidence type="ECO:0000259" key="2">
    <source>
        <dbReference type="Pfam" id="PF13649"/>
    </source>
</evidence>
<dbReference type="eggNOG" id="COG2230">
    <property type="taxonomic scope" value="Bacteria"/>
</dbReference>
<dbReference type="SUPFAM" id="SSF53335">
    <property type="entry name" value="S-adenosyl-L-methionine-dependent methyltransferases"/>
    <property type="match status" value="1"/>
</dbReference>
<proteinExistence type="predicted"/>
<dbReference type="Proteomes" id="UP000016960">
    <property type="component" value="Unassembled WGS sequence"/>
</dbReference>
<dbReference type="Gene3D" id="3.40.50.150">
    <property type="entry name" value="Vaccinia Virus protein VP39"/>
    <property type="match status" value="1"/>
</dbReference>
<evidence type="ECO:0000313" key="4">
    <source>
        <dbReference type="Proteomes" id="UP000016960"/>
    </source>
</evidence>
<dbReference type="InterPro" id="IPR029063">
    <property type="entry name" value="SAM-dependent_MTases_sf"/>
</dbReference>
<comment type="caution">
    <text evidence="3">The sequence shown here is derived from an EMBL/GenBank/DDBJ whole genome shotgun (WGS) entry which is preliminary data.</text>
</comment>
<dbReference type="EC" id="2.1.1.-" evidence="3"/>
<dbReference type="InterPro" id="IPR041698">
    <property type="entry name" value="Methyltransf_25"/>
</dbReference>
<evidence type="ECO:0000256" key="1">
    <source>
        <dbReference type="ARBA" id="ARBA00022679"/>
    </source>
</evidence>
<accession>U5DPE5</accession>
<sequence>MTSDLAPESASKFADVGDCIEAANASWSFGNVSGDRFDRHVQNSIPLYAIGHELVEAISDFFLTDDSRLYDLGCSTGALLESLARRHATKRIRLIGIDAEPDMIDCARSRCHAFPNIELRHENLIDSDLEAADLIVAYYTLQFVRPKHRQALFDRIYSALNWGGSFLLFEKVRAPDARFQDMMTSIYTDFKRDRGYSSDAILAKARSLKGVLEPFSTAGNLGLLQRAGFVDITTVMKYVCFEGFLAIK</sequence>
<dbReference type="RefSeq" id="WP_022606622.1">
    <property type="nucleotide sequence ID" value="NZ_ASSJ01000047.1"/>
</dbReference>
<dbReference type="PANTHER" id="PTHR43861">
    <property type="entry name" value="TRANS-ACONITATE 2-METHYLTRANSFERASE-RELATED"/>
    <property type="match status" value="1"/>
</dbReference>
<keyword evidence="3" id="KW-0489">Methyltransferase</keyword>
<dbReference type="PATRIC" id="fig|582515.4.peg.2030"/>
<dbReference type="InParanoid" id="U5DPE5"/>
<feature type="domain" description="Methyltransferase" evidence="2">
    <location>
        <begin position="71"/>
        <end position="164"/>
    </location>
</feature>
<name>U5DPE5_9CHRO</name>
<protein>
    <submittedName>
        <fullName evidence="3">Methyltransferase domain protein</fullName>
        <ecNumber evidence="3">2.1.1.-</ecNumber>
    </submittedName>
</protein>
<dbReference type="Pfam" id="PF13649">
    <property type="entry name" value="Methyltransf_25"/>
    <property type="match status" value="1"/>
</dbReference>
<gene>
    <name evidence="3" type="ORF">KR51_00017890</name>
</gene>
<dbReference type="AlphaFoldDB" id="U5DPE5"/>